<sequence>MHEQTKTFIARVGEYFSLAESPALASTLEATIDGLKKPSCSTPVDSDPVTLIGYLFNITLIIPGPPSDSDDEDDTLSKIITGLKEVENSAVKHALCNVLVDLEILVWDEKDECWGVIWEHITCWMVALLGIVEGWGVSYADLMSIVSKFPEDPVYEIGLREAVMQAYEVLARMKEKGESLTVLLIKDSREV</sequence>
<evidence type="ECO:0000313" key="2">
    <source>
        <dbReference type="Proteomes" id="UP000663193"/>
    </source>
</evidence>
<protein>
    <submittedName>
        <fullName evidence="1">Uncharacterized protein</fullName>
    </submittedName>
</protein>
<dbReference type="VEuPathDB" id="FungiDB:JI435_438600"/>
<keyword evidence="2" id="KW-1185">Reference proteome</keyword>
<organism evidence="1 2">
    <name type="scientific">Phaeosphaeria nodorum (strain SN15 / ATCC MYA-4574 / FGSC 10173)</name>
    <name type="common">Glume blotch fungus</name>
    <name type="synonym">Parastagonospora nodorum</name>
    <dbReference type="NCBI Taxonomy" id="321614"/>
    <lineage>
        <taxon>Eukaryota</taxon>
        <taxon>Fungi</taxon>
        <taxon>Dikarya</taxon>
        <taxon>Ascomycota</taxon>
        <taxon>Pezizomycotina</taxon>
        <taxon>Dothideomycetes</taxon>
        <taxon>Pleosporomycetidae</taxon>
        <taxon>Pleosporales</taxon>
        <taxon>Pleosporineae</taxon>
        <taxon>Phaeosphaeriaceae</taxon>
        <taxon>Parastagonospora</taxon>
    </lineage>
</organism>
<accession>A0A7U2I648</accession>
<name>A0A7U2I648_PHANO</name>
<reference evidence="2" key="1">
    <citation type="journal article" date="2021" name="BMC Genomics">
        <title>Chromosome-level genome assembly and manually-curated proteome of model necrotroph Parastagonospora nodorum Sn15 reveals a genome-wide trove of candidate effector homologs, and redundancy of virulence-related functions within an accessory chromosome.</title>
        <authorList>
            <person name="Bertazzoni S."/>
            <person name="Jones D.A.B."/>
            <person name="Phan H.T."/>
            <person name="Tan K.-C."/>
            <person name="Hane J.K."/>
        </authorList>
    </citation>
    <scope>NUCLEOTIDE SEQUENCE [LARGE SCALE GENOMIC DNA]</scope>
    <source>
        <strain evidence="2">SN15 / ATCC MYA-4574 / FGSC 10173)</strain>
    </source>
</reference>
<proteinExistence type="predicted"/>
<dbReference type="Proteomes" id="UP000663193">
    <property type="component" value="Chromosome 11"/>
</dbReference>
<evidence type="ECO:0000313" key="1">
    <source>
        <dbReference type="EMBL" id="QRD00783.1"/>
    </source>
</evidence>
<gene>
    <name evidence="1" type="ORF">JI435_438600</name>
</gene>
<dbReference type="EMBL" id="CP069033">
    <property type="protein sequence ID" value="QRD00783.1"/>
    <property type="molecule type" value="Genomic_DNA"/>
</dbReference>
<dbReference type="AlphaFoldDB" id="A0A7U2I648"/>